<dbReference type="EMBL" id="CP120627">
    <property type="protein sequence ID" value="WEW54768.1"/>
    <property type="molecule type" value="Genomic_DNA"/>
</dbReference>
<sequence length="109" mass="12895">MAEILIWFPNKAVDQIAWELNEYGKKRREFTNIFAVEEERLIGATTLQGQQQNIHDNKRATTRLSIIVDPPWYWSPRFFETAIKDVQDKQQYGVQASEDSLLWPVEIFH</sequence>
<gene>
    <name evidence="1" type="ORF">PRK78_000193</name>
</gene>
<organism evidence="1 2">
    <name type="scientific">Emydomyces testavorans</name>
    <dbReference type="NCBI Taxonomy" id="2070801"/>
    <lineage>
        <taxon>Eukaryota</taxon>
        <taxon>Fungi</taxon>
        <taxon>Dikarya</taxon>
        <taxon>Ascomycota</taxon>
        <taxon>Pezizomycotina</taxon>
        <taxon>Eurotiomycetes</taxon>
        <taxon>Eurotiomycetidae</taxon>
        <taxon>Onygenales</taxon>
        <taxon>Nannizziopsiaceae</taxon>
        <taxon>Emydomyces</taxon>
    </lineage>
</organism>
<accession>A0AAF0DAN9</accession>
<evidence type="ECO:0000313" key="2">
    <source>
        <dbReference type="Proteomes" id="UP001219355"/>
    </source>
</evidence>
<proteinExistence type="predicted"/>
<reference evidence="1" key="1">
    <citation type="submission" date="2023-03" db="EMBL/GenBank/DDBJ databases">
        <title>Emydomyces testavorans Genome Sequence.</title>
        <authorList>
            <person name="Hoyer L."/>
        </authorList>
    </citation>
    <scope>NUCLEOTIDE SEQUENCE</scope>
    <source>
        <strain evidence="1">16-2883</strain>
    </source>
</reference>
<dbReference type="Proteomes" id="UP001219355">
    <property type="component" value="Chromosome 1"/>
</dbReference>
<dbReference type="AlphaFoldDB" id="A0AAF0DAN9"/>
<evidence type="ECO:0000313" key="1">
    <source>
        <dbReference type="EMBL" id="WEW54768.1"/>
    </source>
</evidence>
<name>A0AAF0DAN9_9EURO</name>
<protein>
    <submittedName>
        <fullName evidence="1">Uncharacterized protein</fullName>
    </submittedName>
</protein>
<keyword evidence="2" id="KW-1185">Reference proteome</keyword>